<dbReference type="SUPFAM" id="SSF55486">
    <property type="entry name" value="Metalloproteases ('zincins'), catalytic domain"/>
    <property type="match status" value="1"/>
</dbReference>
<dbReference type="RefSeq" id="WP_321399262.1">
    <property type="nucleotide sequence ID" value="NZ_CP139487.1"/>
</dbReference>
<dbReference type="KEGG" id="psti:SOO65_08295"/>
<organism evidence="1 2">
    <name type="scientific">Peredibacter starrii</name>
    <dbReference type="NCBI Taxonomy" id="28202"/>
    <lineage>
        <taxon>Bacteria</taxon>
        <taxon>Pseudomonadati</taxon>
        <taxon>Bdellovibrionota</taxon>
        <taxon>Bacteriovoracia</taxon>
        <taxon>Bacteriovoracales</taxon>
        <taxon>Bacteriovoracaceae</taxon>
        <taxon>Peredibacter</taxon>
    </lineage>
</organism>
<gene>
    <name evidence="1" type="ORF">SOO65_08295</name>
</gene>
<protein>
    <submittedName>
        <fullName evidence="1">Uncharacterized protein</fullName>
    </submittedName>
</protein>
<dbReference type="Proteomes" id="UP001324634">
    <property type="component" value="Chromosome"/>
</dbReference>
<dbReference type="EMBL" id="CP139487">
    <property type="protein sequence ID" value="WPU66745.1"/>
    <property type="molecule type" value="Genomic_DNA"/>
</dbReference>
<keyword evidence="2" id="KW-1185">Reference proteome</keyword>
<evidence type="ECO:0000313" key="2">
    <source>
        <dbReference type="Proteomes" id="UP001324634"/>
    </source>
</evidence>
<name>A0AAX4HTM5_9BACT</name>
<sequence length="298" mass="33807">MNKLKVVLFFLGLISMGTLWSAPGLVIQNPNNIRINAAELNHHYKIAHDLFTREIGPLNVPLTIAIAPRDCVRTGFNFVSNQVVFCSNEKVINYGLDSVDVIYHEMFHAFLCNYSRNLCGNNMRVDVHEGLADYFAYLINPDAYFGENFYQGFGYIREYRTALRAGLVQGDHERGNAYASSFIQSRTSLRNALRLFSAPPQKEEVDDVVTGIEKSKLNRYRLKPNEIIGIEFKFAREAQVDRVVWKLPNGILVQELSPKTFRLKASQEIPASKAFAVFLSKNGAQLGSRTYYFGAKFN</sequence>
<reference evidence="1 2" key="1">
    <citation type="submission" date="2023-11" db="EMBL/GenBank/DDBJ databases">
        <title>Peredibacter starrii A3.12.</title>
        <authorList>
            <person name="Mitchell R.J."/>
        </authorList>
    </citation>
    <scope>NUCLEOTIDE SEQUENCE [LARGE SCALE GENOMIC DNA]</scope>
    <source>
        <strain evidence="1 2">A3.12</strain>
    </source>
</reference>
<proteinExistence type="predicted"/>
<evidence type="ECO:0000313" key="1">
    <source>
        <dbReference type="EMBL" id="WPU66745.1"/>
    </source>
</evidence>
<accession>A0AAX4HTM5</accession>
<dbReference type="AlphaFoldDB" id="A0AAX4HTM5"/>